<sequence length="79" mass="9013">MTNSRPHQANILKTPLEMTIWEAGRQFRDTIENVPPRLLTLRTDDVEFVTIMQTSSSRVGFDSIVMPFTVNQSYMSHAG</sequence>
<organism evidence="3">
    <name type="scientific">Soboliphyme baturini</name>
    <dbReference type="NCBI Taxonomy" id="241478"/>
    <lineage>
        <taxon>Eukaryota</taxon>
        <taxon>Metazoa</taxon>
        <taxon>Ecdysozoa</taxon>
        <taxon>Nematoda</taxon>
        <taxon>Enoplea</taxon>
        <taxon>Dorylaimia</taxon>
        <taxon>Dioctophymatida</taxon>
        <taxon>Dioctophymatoidea</taxon>
        <taxon>Soboliphymatidae</taxon>
        <taxon>Soboliphyme</taxon>
    </lineage>
</organism>
<gene>
    <name evidence="1" type="ORF">SBAD_LOCUS5450</name>
</gene>
<dbReference type="EMBL" id="UZAM01009001">
    <property type="protein sequence ID" value="VDP07269.1"/>
    <property type="molecule type" value="Genomic_DNA"/>
</dbReference>
<dbReference type="Proteomes" id="UP000270296">
    <property type="component" value="Unassembled WGS sequence"/>
</dbReference>
<proteinExistence type="predicted"/>
<protein>
    <submittedName>
        <fullName evidence="3">Phosphoenolpyruvate synthase</fullName>
    </submittedName>
</protein>
<dbReference type="AlphaFoldDB" id="A0A183IPA3"/>
<reference evidence="1 2" key="2">
    <citation type="submission" date="2018-11" db="EMBL/GenBank/DDBJ databases">
        <authorList>
            <consortium name="Pathogen Informatics"/>
        </authorList>
    </citation>
    <scope>NUCLEOTIDE SEQUENCE [LARGE SCALE GENOMIC DNA]</scope>
</reference>
<accession>A0A183IPA3</accession>
<dbReference type="WBParaSite" id="SBAD_0000567201-mRNA-1">
    <property type="protein sequence ID" value="SBAD_0000567201-mRNA-1"/>
    <property type="gene ID" value="SBAD_0000567201"/>
</dbReference>
<evidence type="ECO:0000313" key="1">
    <source>
        <dbReference type="EMBL" id="VDP07269.1"/>
    </source>
</evidence>
<keyword evidence="2" id="KW-1185">Reference proteome</keyword>
<reference evidence="3" key="1">
    <citation type="submission" date="2016-06" db="UniProtKB">
        <authorList>
            <consortium name="WormBaseParasite"/>
        </authorList>
    </citation>
    <scope>IDENTIFICATION</scope>
</reference>
<evidence type="ECO:0000313" key="2">
    <source>
        <dbReference type="Proteomes" id="UP000270296"/>
    </source>
</evidence>
<evidence type="ECO:0000313" key="3">
    <source>
        <dbReference type="WBParaSite" id="SBAD_0000567201-mRNA-1"/>
    </source>
</evidence>
<name>A0A183IPA3_9BILA</name>